<feature type="disulfide bond" evidence="7">
    <location>
        <begin position="57"/>
        <end position="72"/>
    </location>
</feature>
<organism evidence="9 10">
    <name type="scientific">Timema podura</name>
    <name type="common">Walking stick</name>
    <dbReference type="NCBI Taxonomy" id="61482"/>
    <lineage>
        <taxon>Eukaryota</taxon>
        <taxon>Metazoa</taxon>
        <taxon>Ecdysozoa</taxon>
        <taxon>Arthropoda</taxon>
        <taxon>Hexapoda</taxon>
        <taxon>Insecta</taxon>
        <taxon>Pterygota</taxon>
        <taxon>Neoptera</taxon>
        <taxon>Polyneoptera</taxon>
        <taxon>Phasmatodea</taxon>
        <taxon>Timematodea</taxon>
        <taxon>Timematoidea</taxon>
        <taxon>Timematidae</taxon>
        <taxon>Timema</taxon>
    </lineage>
</organism>
<feature type="domain" description="Pacifastin" evidence="8">
    <location>
        <begin position="54"/>
        <end position="89"/>
    </location>
</feature>
<dbReference type="InterPro" id="IPR036201">
    <property type="entry name" value="Pacifastin_dom_sf"/>
</dbReference>
<dbReference type="Proteomes" id="UP001153148">
    <property type="component" value="Unassembled WGS sequence"/>
</dbReference>
<dbReference type="EMBL" id="CAJPIN010018222">
    <property type="protein sequence ID" value="CAG2062019.1"/>
    <property type="molecule type" value="Genomic_DNA"/>
</dbReference>
<dbReference type="PROSITE" id="PS51446">
    <property type="entry name" value="PACIFASTIN"/>
    <property type="match status" value="1"/>
</dbReference>
<gene>
    <name evidence="9" type="ORF">TPAB3V08_LOCUS8972</name>
</gene>
<evidence type="ECO:0000256" key="4">
    <source>
        <dbReference type="ARBA" id="ARBA00022900"/>
    </source>
</evidence>
<evidence type="ECO:0000313" key="9">
    <source>
        <dbReference type="EMBL" id="CAG2062019.1"/>
    </source>
</evidence>
<comment type="similarity">
    <text evidence="6 7">Belongs to the protease inhibitor I19 family.</text>
</comment>
<sequence>MSSPSDVNQIKGHELAISVTLWCYRALRRMAILRRRHLLTRGLCACNMEHFSRPKKCEPGETHMEDCNICKCNNDGTSFACTRRGCPPKQEGGKNLERHTRGE</sequence>
<protein>
    <recommendedName>
        <fullName evidence="8">Pacifastin domain-containing protein</fullName>
    </recommendedName>
</protein>
<keyword evidence="3 7" id="KW-0646">Protease inhibitor</keyword>
<dbReference type="InterPro" id="IPR008037">
    <property type="entry name" value="Pacifastin_dom"/>
</dbReference>
<evidence type="ECO:0000256" key="1">
    <source>
        <dbReference type="ARBA" id="ARBA00004613"/>
    </source>
</evidence>
<evidence type="ECO:0000256" key="7">
    <source>
        <dbReference type="PROSITE-ProRule" id="PRU00776"/>
    </source>
</evidence>
<evidence type="ECO:0000256" key="6">
    <source>
        <dbReference type="ARBA" id="ARBA00029459"/>
    </source>
</evidence>
<dbReference type="SUPFAM" id="SSF57283">
    <property type="entry name" value="PMP inhibitors"/>
    <property type="match status" value="1"/>
</dbReference>
<name>A0ABN7P4S1_TIMPD</name>
<keyword evidence="2" id="KW-0964">Secreted</keyword>
<evidence type="ECO:0000256" key="5">
    <source>
        <dbReference type="ARBA" id="ARBA00023157"/>
    </source>
</evidence>
<keyword evidence="4 7" id="KW-0722">Serine protease inhibitor</keyword>
<comment type="caution">
    <text evidence="7">Lacks conserved residue(s) required for the propagation of feature annotation.</text>
</comment>
<proteinExistence type="inferred from homology"/>
<evidence type="ECO:0000256" key="3">
    <source>
        <dbReference type="ARBA" id="ARBA00022690"/>
    </source>
</evidence>
<evidence type="ECO:0000313" key="10">
    <source>
        <dbReference type="Proteomes" id="UP001153148"/>
    </source>
</evidence>
<evidence type="ECO:0000259" key="8">
    <source>
        <dbReference type="PROSITE" id="PS51446"/>
    </source>
</evidence>
<dbReference type="Pfam" id="PF05375">
    <property type="entry name" value="Pacifastin_I"/>
    <property type="match status" value="1"/>
</dbReference>
<reference evidence="9" key="1">
    <citation type="submission" date="2021-03" db="EMBL/GenBank/DDBJ databases">
        <authorList>
            <person name="Tran Van P."/>
        </authorList>
    </citation>
    <scope>NUCLEOTIDE SEQUENCE</scope>
</reference>
<evidence type="ECO:0000256" key="2">
    <source>
        <dbReference type="ARBA" id="ARBA00022525"/>
    </source>
</evidence>
<keyword evidence="5 7" id="KW-1015">Disulfide bond</keyword>
<comment type="subcellular location">
    <subcellularLocation>
        <location evidence="1">Secreted</location>
    </subcellularLocation>
</comment>
<accession>A0ABN7P4S1</accession>
<comment type="caution">
    <text evidence="9">The sequence shown here is derived from an EMBL/GenBank/DDBJ whole genome shotgun (WGS) entry which is preliminary data.</text>
</comment>
<keyword evidence="10" id="KW-1185">Reference proteome</keyword>